<reference evidence="2 3" key="2">
    <citation type="journal article" date="2017" name="Sci. Rep.">
        <title>A mobile pathogenicity chromosome in Fusarium oxysporum for infection of multiple cucurbit species.</title>
        <authorList>
            <person name="van Dam P."/>
            <person name="Fokkens L."/>
            <person name="Ayukawa Y."/>
            <person name="van der Gragt M."/>
            <person name="Ter Horst A."/>
            <person name="Brankovics B."/>
            <person name="Houterman P.M."/>
            <person name="Arie T."/>
            <person name="Rep M."/>
        </authorList>
    </citation>
    <scope>NUCLEOTIDE SEQUENCE [LARGE SCALE GENOMIC DNA]</scope>
    <source>
        <strain evidence="2 3">Forc016</strain>
    </source>
</reference>
<sequence length="426" mass="47046">MVQRTFSIIRTFNETSAEPKPPMTSKQVKAPHKKSTRGKPRSRSEERREEAKLKAEIQEDEEKRRIAKKKETDDKKCANIYKKKKASDKAADELLMRDRKRQGLPPKPTSPRQRIISGFVTRGMDTSQIKSDYFDGSDDASTFSMALRRTIEAELTANGDNKISEEYNRPRDDLQMSTCDGVGTFDCSSTEMSESESRQGPESIRSPSNDPSCLPPTASMVSLQLFPSSEPEIPDYLEESSMATPHHNRVEPLNVRDLPRAAGTRLHMNRLRNGHDDSTNDYGDVIPANAGEAPPSSPAESDTPSLSQLVRGHAPGIGVELDSSLAKEFPSSSALDQELKEDQIVPCKGAGVRFTKEADPVIKRSKRRIESSQKAGPGEARSCKRRRKRYSPGLSESTGVGAVDEHVAPSMASDSWLSSATRAILD</sequence>
<gene>
    <name evidence="2" type="ORF">AU210_015690</name>
</gene>
<dbReference type="Proteomes" id="UP000219602">
    <property type="component" value="Chromosome RC"/>
</dbReference>
<feature type="compositionally biased region" description="Basic and acidic residues" evidence="1">
    <location>
        <begin position="87"/>
        <end position="97"/>
    </location>
</feature>
<feature type="region of interest" description="Disordered" evidence="1">
    <location>
        <begin position="1"/>
        <end position="122"/>
    </location>
</feature>
<reference evidence="2 3" key="1">
    <citation type="journal article" date="2016" name="Environ. Microbiol.">
        <title>Effector profiles distinguish formae speciales of Fusarium oxysporum.</title>
        <authorList>
            <person name="van Dam P."/>
            <person name="Fokkens L."/>
            <person name="Schmidt S.M."/>
            <person name="Linmans J.H."/>
            <person name="Kistler H.C."/>
            <person name="Ma L.J."/>
            <person name="Rep M."/>
        </authorList>
    </citation>
    <scope>NUCLEOTIDE SEQUENCE [LARGE SCALE GENOMIC DNA]</scope>
    <source>
        <strain evidence="2 3">Forc016</strain>
    </source>
</reference>
<feature type="compositionally biased region" description="Basic and acidic residues" evidence="1">
    <location>
        <begin position="42"/>
        <end position="77"/>
    </location>
</feature>
<dbReference type="EMBL" id="MABQ02000012">
    <property type="protein sequence ID" value="PCD21887.1"/>
    <property type="molecule type" value="Genomic_DNA"/>
</dbReference>
<evidence type="ECO:0000313" key="3">
    <source>
        <dbReference type="Proteomes" id="UP000219602"/>
    </source>
</evidence>
<feature type="compositionally biased region" description="Basic and acidic residues" evidence="1">
    <location>
        <begin position="162"/>
        <end position="174"/>
    </location>
</feature>
<dbReference type="AlphaFoldDB" id="A0A2H3FQY7"/>
<organism evidence="2 3">
    <name type="scientific">Fusarium oxysporum f. sp. radicis-cucumerinum</name>
    <dbReference type="NCBI Taxonomy" id="327505"/>
    <lineage>
        <taxon>Eukaryota</taxon>
        <taxon>Fungi</taxon>
        <taxon>Dikarya</taxon>
        <taxon>Ascomycota</taxon>
        <taxon>Pezizomycotina</taxon>
        <taxon>Sordariomycetes</taxon>
        <taxon>Hypocreomycetidae</taxon>
        <taxon>Hypocreales</taxon>
        <taxon>Nectriaceae</taxon>
        <taxon>Fusarium</taxon>
        <taxon>Fusarium oxysporum species complex</taxon>
    </lineage>
</organism>
<feature type="compositionally biased region" description="Polar residues" evidence="1">
    <location>
        <begin position="1"/>
        <end position="16"/>
    </location>
</feature>
<name>A0A2H3FQY7_FUSOX</name>
<evidence type="ECO:0000313" key="2">
    <source>
        <dbReference type="EMBL" id="PCD21887.1"/>
    </source>
</evidence>
<feature type="compositionally biased region" description="Polar residues" evidence="1">
    <location>
        <begin position="298"/>
        <end position="308"/>
    </location>
</feature>
<feature type="compositionally biased region" description="Polar residues" evidence="1">
    <location>
        <begin position="412"/>
        <end position="426"/>
    </location>
</feature>
<feature type="region of interest" description="Disordered" evidence="1">
    <location>
        <begin position="154"/>
        <end position="218"/>
    </location>
</feature>
<evidence type="ECO:0000256" key="1">
    <source>
        <dbReference type="SAM" id="MobiDB-lite"/>
    </source>
</evidence>
<comment type="caution">
    <text evidence="2">The sequence shown here is derived from an EMBL/GenBank/DDBJ whole genome shotgun (WGS) entry which is preliminary data.</text>
</comment>
<accession>A0A2H3FQY7</accession>
<feature type="compositionally biased region" description="Basic residues" evidence="1">
    <location>
        <begin position="29"/>
        <end position="41"/>
    </location>
</feature>
<protein>
    <submittedName>
        <fullName evidence="2">Uncharacterized protein</fullName>
    </submittedName>
</protein>
<feature type="region of interest" description="Disordered" evidence="1">
    <location>
        <begin position="361"/>
        <end position="426"/>
    </location>
</feature>
<proteinExistence type="predicted"/>
<feature type="region of interest" description="Disordered" evidence="1">
    <location>
        <begin position="270"/>
        <end position="309"/>
    </location>
</feature>